<organism evidence="1 2">
    <name type="scientific">Irpex rosettiformis</name>
    <dbReference type="NCBI Taxonomy" id="378272"/>
    <lineage>
        <taxon>Eukaryota</taxon>
        <taxon>Fungi</taxon>
        <taxon>Dikarya</taxon>
        <taxon>Basidiomycota</taxon>
        <taxon>Agaricomycotina</taxon>
        <taxon>Agaricomycetes</taxon>
        <taxon>Polyporales</taxon>
        <taxon>Irpicaceae</taxon>
        <taxon>Irpex</taxon>
    </lineage>
</organism>
<dbReference type="EMBL" id="MU274920">
    <property type="protein sequence ID" value="KAI0086899.1"/>
    <property type="molecule type" value="Genomic_DNA"/>
</dbReference>
<evidence type="ECO:0000313" key="2">
    <source>
        <dbReference type="Proteomes" id="UP001055072"/>
    </source>
</evidence>
<reference evidence="1" key="1">
    <citation type="journal article" date="2021" name="Environ. Microbiol.">
        <title>Gene family expansions and transcriptome signatures uncover fungal adaptations to wood decay.</title>
        <authorList>
            <person name="Hage H."/>
            <person name="Miyauchi S."/>
            <person name="Viragh M."/>
            <person name="Drula E."/>
            <person name="Min B."/>
            <person name="Chaduli D."/>
            <person name="Navarro D."/>
            <person name="Favel A."/>
            <person name="Norest M."/>
            <person name="Lesage-Meessen L."/>
            <person name="Balint B."/>
            <person name="Merenyi Z."/>
            <person name="de Eugenio L."/>
            <person name="Morin E."/>
            <person name="Martinez A.T."/>
            <person name="Baldrian P."/>
            <person name="Stursova M."/>
            <person name="Martinez M.J."/>
            <person name="Novotny C."/>
            <person name="Magnuson J.K."/>
            <person name="Spatafora J.W."/>
            <person name="Maurice S."/>
            <person name="Pangilinan J."/>
            <person name="Andreopoulos W."/>
            <person name="LaButti K."/>
            <person name="Hundley H."/>
            <person name="Na H."/>
            <person name="Kuo A."/>
            <person name="Barry K."/>
            <person name="Lipzen A."/>
            <person name="Henrissat B."/>
            <person name="Riley R."/>
            <person name="Ahrendt S."/>
            <person name="Nagy L.G."/>
            <person name="Grigoriev I.V."/>
            <person name="Martin F."/>
            <person name="Rosso M.N."/>
        </authorList>
    </citation>
    <scope>NUCLEOTIDE SEQUENCE</scope>
    <source>
        <strain evidence="1">CBS 384.51</strain>
    </source>
</reference>
<gene>
    <name evidence="1" type="ORF">BDY19DRAFT_315204</name>
</gene>
<keyword evidence="2" id="KW-1185">Reference proteome</keyword>
<evidence type="ECO:0000313" key="1">
    <source>
        <dbReference type="EMBL" id="KAI0086899.1"/>
    </source>
</evidence>
<name>A0ACB8TY45_9APHY</name>
<accession>A0ACB8TY45</accession>
<proteinExistence type="predicted"/>
<comment type="caution">
    <text evidence="1">The sequence shown here is derived from an EMBL/GenBank/DDBJ whole genome shotgun (WGS) entry which is preliminary data.</text>
</comment>
<dbReference type="Proteomes" id="UP001055072">
    <property type="component" value="Unassembled WGS sequence"/>
</dbReference>
<sequence length="253" mass="28393">MASSLLLLSHRRSLLWKLPLLEGFAEGISYGFTPPHPPPEKSETEGYDASEARESLTGVGVWGPRLFKIITRSVQLYETYLILYDLFPTFHNLPIPAYLRPSPWTLSQIPNLRTSPSFAIGVALVCLGAYIRVLCFRHLGKQFTFQLSIRKDHHLITSGPYSIVRHPSYAGGVVQIIGMILCLAGPSSWFKEIGVHTLPGKVVGTLVGLVIALGTYGGIARTFKEDVVLKNTFKEEWEEWAKKTPYRLFPYIF</sequence>
<protein>
    <submittedName>
        <fullName evidence="1">Uncharacterized protein</fullName>
    </submittedName>
</protein>